<feature type="transmembrane region" description="Helical" evidence="7">
    <location>
        <begin position="45"/>
        <end position="69"/>
    </location>
</feature>
<protein>
    <submittedName>
        <fullName evidence="8">MraY family glycosyltransferase</fullName>
        <ecNumber evidence="8">2.7.8.-</ecNumber>
    </submittedName>
</protein>
<evidence type="ECO:0000256" key="7">
    <source>
        <dbReference type="SAM" id="Phobius"/>
    </source>
</evidence>
<dbReference type="RefSeq" id="WP_308949198.1">
    <property type="nucleotide sequence ID" value="NZ_JARXHW010000010.1"/>
</dbReference>
<evidence type="ECO:0000256" key="1">
    <source>
        <dbReference type="ARBA" id="ARBA00004651"/>
    </source>
</evidence>
<organism evidence="8 9">
    <name type="scientific">Thalassobacterium maritimum</name>
    <dbReference type="NCBI Taxonomy" id="3041265"/>
    <lineage>
        <taxon>Bacteria</taxon>
        <taxon>Pseudomonadati</taxon>
        <taxon>Verrucomicrobiota</taxon>
        <taxon>Opitutia</taxon>
        <taxon>Puniceicoccales</taxon>
        <taxon>Coraliomargaritaceae</taxon>
        <taxon>Thalassobacterium</taxon>
    </lineage>
</organism>
<keyword evidence="6 7" id="KW-0472">Membrane</keyword>
<keyword evidence="2" id="KW-1003">Cell membrane</keyword>
<dbReference type="InterPro" id="IPR018480">
    <property type="entry name" value="PNAcMuramoyl-5peptid_Trfase_CS"/>
</dbReference>
<dbReference type="EMBL" id="JARXHW010000010">
    <property type="protein sequence ID" value="MDQ8207061.1"/>
    <property type="molecule type" value="Genomic_DNA"/>
</dbReference>
<feature type="transmembrane region" description="Helical" evidence="7">
    <location>
        <begin position="76"/>
        <end position="95"/>
    </location>
</feature>
<feature type="transmembrane region" description="Helical" evidence="7">
    <location>
        <begin position="134"/>
        <end position="156"/>
    </location>
</feature>
<keyword evidence="4 7" id="KW-0812">Transmembrane</keyword>
<dbReference type="Proteomes" id="UP001225316">
    <property type="component" value="Unassembled WGS sequence"/>
</dbReference>
<gene>
    <name evidence="8" type="ORF">QEH52_06050</name>
</gene>
<feature type="transmembrane region" description="Helical" evidence="7">
    <location>
        <begin position="240"/>
        <end position="264"/>
    </location>
</feature>
<dbReference type="PANTHER" id="PTHR22926">
    <property type="entry name" value="PHOSPHO-N-ACETYLMURAMOYL-PENTAPEPTIDE-TRANSFERASE"/>
    <property type="match status" value="1"/>
</dbReference>
<dbReference type="InterPro" id="IPR000715">
    <property type="entry name" value="Glycosyl_transferase_4"/>
</dbReference>
<evidence type="ECO:0000256" key="2">
    <source>
        <dbReference type="ARBA" id="ARBA00022475"/>
    </source>
</evidence>
<keyword evidence="5 7" id="KW-1133">Transmembrane helix</keyword>
<dbReference type="Pfam" id="PF00953">
    <property type="entry name" value="Glycos_transf_4"/>
    <property type="match status" value="1"/>
</dbReference>
<dbReference type="GO" id="GO:0016740">
    <property type="term" value="F:transferase activity"/>
    <property type="evidence" value="ECO:0007669"/>
    <property type="project" value="UniProtKB-KW"/>
</dbReference>
<keyword evidence="9" id="KW-1185">Reference proteome</keyword>
<feature type="transmembrane region" description="Helical" evidence="7">
    <location>
        <begin position="214"/>
        <end position="234"/>
    </location>
</feature>
<keyword evidence="3 8" id="KW-0808">Transferase</keyword>
<comment type="caution">
    <text evidence="8">The sequence shown here is derived from an EMBL/GenBank/DDBJ whole genome shotgun (WGS) entry which is preliminary data.</text>
</comment>
<evidence type="ECO:0000256" key="5">
    <source>
        <dbReference type="ARBA" id="ARBA00022989"/>
    </source>
</evidence>
<evidence type="ECO:0000256" key="6">
    <source>
        <dbReference type="ARBA" id="ARBA00023136"/>
    </source>
</evidence>
<reference evidence="8 9" key="1">
    <citation type="submission" date="2023-04" db="EMBL/GenBank/DDBJ databases">
        <title>A novel bacteria isolated from coastal sediment.</title>
        <authorList>
            <person name="Liu X.-J."/>
            <person name="Du Z.-J."/>
        </authorList>
    </citation>
    <scope>NUCLEOTIDE SEQUENCE [LARGE SCALE GENOMIC DNA]</scope>
    <source>
        <strain evidence="8 9">SDUM461003</strain>
    </source>
</reference>
<evidence type="ECO:0000313" key="9">
    <source>
        <dbReference type="Proteomes" id="UP001225316"/>
    </source>
</evidence>
<dbReference type="PROSITE" id="PS01348">
    <property type="entry name" value="MRAY_2"/>
    <property type="match status" value="1"/>
</dbReference>
<feature type="transmembrane region" description="Helical" evidence="7">
    <location>
        <begin position="320"/>
        <end position="336"/>
    </location>
</feature>
<sequence length="501" mass="55066">MLFSALFFLLLGCLASWLVIHLCLHAGLGQGGDNQPQHHHTHTGIIPRIGGIGIVSGFAVTYLLCFFYLDHTDNKTLVHYGIFVGAAASFLLGFIDDFRPLGAKVKLLAQVIIAMIAHECGLSIDRIGVPFTDIVLQLGVFSMALTVAWVVTIMNLINLIDGLDGLAGGIGLMLMALLGFLAYQSGVAISFVLALGMMGAILGFLFHNFPPAKVYMGDSGAYLIGFVIAALSLVNSEKGTILAALIAPVLALALPIADVAYAMLRRGIKGLPIFRPDQGHIHHRLIRSGLSRQKTVIFLYGISLFALVGGLLAFADQGRYLPIFLGFAFVIILFALKGQKVSPEVVRNILTESFQARQDTKNSLYLRDWFIVEAERADTGQHLWADYRFVLKKMGFCRGELVVKGAVRTFFQPDTPHDEPDLLWTETHKVGPEVKLTVYAAKDNFSERQFAIISDIAAEAWSKAAVRWKETNDNSLDFDAKASEASNYREQKARNLYRPTY</sequence>
<name>A0ABU1ASC5_9BACT</name>
<feature type="transmembrane region" description="Helical" evidence="7">
    <location>
        <begin position="189"/>
        <end position="207"/>
    </location>
</feature>
<comment type="subcellular location">
    <subcellularLocation>
        <location evidence="1">Cell membrane</location>
        <topology evidence="1">Multi-pass membrane protein</topology>
    </subcellularLocation>
</comment>
<dbReference type="EC" id="2.7.8.-" evidence="8"/>
<dbReference type="PANTHER" id="PTHR22926:SF3">
    <property type="entry name" value="UNDECAPRENYL-PHOSPHATE ALPHA-N-ACETYLGLUCOSAMINYL 1-PHOSPHATE TRANSFERASE"/>
    <property type="match status" value="1"/>
</dbReference>
<evidence type="ECO:0000313" key="8">
    <source>
        <dbReference type="EMBL" id="MDQ8207061.1"/>
    </source>
</evidence>
<feature type="transmembrane region" description="Helical" evidence="7">
    <location>
        <begin position="163"/>
        <end position="183"/>
    </location>
</feature>
<evidence type="ECO:0000256" key="3">
    <source>
        <dbReference type="ARBA" id="ARBA00022679"/>
    </source>
</evidence>
<evidence type="ECO:0000256" key="4">
    <source>
        <dbReference type="ARBA" id="ARBA00022692"/>
    </source>
</evidence>
<accession>A0ABU1ASC5</accession>
<feature type="transmembrane region" description="Helical" evidence="7">
    <location>
        <begin position="296"/>
        <end position="314"/>
    </location>
</feature>
<dbReference type="CDD" id="cd06853">
    <property type="entry name" value="GT_WecA_like"/>
    <property type="match status" value="1"/>
</dbReference>
<proteinExistence type="predicted"/>